<comment type="caution">
    <text evidence="1">The sequence shown here is derived from an EMBL/GenBank/DDBJ whole genome shotgun (WGS) entry which is preliminary data.</text>
</comment>
<keyword evidence="1" id="KW-0436">Ligase</keyword>
<accession>A0A4Y7RK30</accession>
<keyword evidence="2" id="KW-1185">Reference proteome</keyword>
<evidence type="ECO:0000313" key="2">
    <source>
        <dbReference type="Proteomes" id="UP000297597"/>
    </source>
</evidence>
<dbReference type="OrthoDB" id="9789567at2"/>
<protein>
    <submittedName>
        <fullName evidence="1">7-cyano-7-deazaguanine synthase</fullName>
        <ecNumber evidence="1">6.3.4.20</ecNumber>
    </submittedName>
</protein>
<name>A0A4Y7RK30_9FIRM</name>
<dbReference type="Proteomes" id="UP000297597">
    <property type="component" value="Unassembled WGS sequence"/>
</dbReference>
<reference evidence="1 2" key="1">
    <citation type="journal article" date="2018" name="Environ. Microbiol.">
        <title>Novel energy conservation strategies and behaviour of Pelotomaculum schinkii driving syntrophic propionate catabolism.</title>
        <authorList>
            <person name="Hidalgo-Ahumada C.A.P."/>
            <person name="Nobu M.K."/>
            <person name="Narihiro T."/>
            <person name="Tamaki H."/>
            <person name="Liu W.T."/>
            <person name="Kamagata Y."/>
            <person name="Stams A.J.M."/>
            <person name="Imachi H."/>
            <person name="Sousa D.Z."/>
        </authorList>
    </citation>
    <scope>NUCLEOTIDE SEQUENCE [LARGE SCALE GENOMIC DNA]</scope>
    <source>
        <strain evidence="1 2">MGP</strain>
    </source>
</reference>
<dbReference type="Gene3D" id="3.40.50.620">
    <property type="entry name" value="HUPs"/>
    <property type="match status" value="1"/>
</dbReference>
<dbReference type="EMBL" id="QFFZ01000057">
    <property type="protein sequence ID" value="TEB09161.1"/>
    <property type="molecule type" value="Genomic_DNA"/>
</dbReference>
<dbReference type="RefSeq" id="WP_134215401.1">
    <property type="nucleotide sequence ID" value="NZ_QFFZ01000057.1"/>
</dbReference>
<dbReference type="GO" id="GO:0016874">
    <property type="term" value="F:ligase activity"/>
    <property type="evidence" value="ECO:0007669"/>
    <property type="project" value="UniProtKB-KW"/>
</dbReference>
<dbReference type="InterPro" id="IPR014729">
    <property type="entry name" value="Rossmann-like_a/b/a_fold"/>
</dbReference>
<dbReference type="EC" id="6.3.4.20" evidence="1"/>
<organism evidence="1 2">
    <name type="scientific">Pelotomaculum propionicicum</name>
    <dbReference type="NCBI Taxonomy" id="258475"/>
    <lineage>
        <taxon>Bacteria</taxon>
        <taxon>Bacillati</taxon>
        <taxon>Bacillota</taxon>
        <taxon>Clostridia</taxon>
        <taxon>Eubacteriales</taxon>
        <taxon>Desulfotomaculaceae</taxon>
        <taxon>Pelotomaculum</taxon>
    </lineage>
</organism>
<gene>
    <name evidence="1" type="primary">queC_3</name>
    <name evidence="1" type="ORF">Pmgp_03336</name>
</gene>
<dbReference type="AlphaFoldDB" id="A0A4Y7RK30"/>
<dbReference type="SUPFAM" id="SSF52402">
    <property type="entry name" value="Adenine nucleotide alpha hydrolases-like"/>
    <property type="match status" value="1"/>
</dbReference>
<sequence>MNSQPSKPNEAIIVYCDELCKSSICNSQELNLLNRDIDGLDANITIEFNKFVRDPENLSPRILDLLRIAAYVYCTDRLINRGERDSLNNTAWSRAFEFHIPVSDIAFWSDGKISTKMGEALAFMTGDRRFNFSFTKASLSPVNTDNQQLSLFSTEYITLDEAEKTDVMLFSGGLDSLAGAIQRLNDHNDRKLCLVSHKANNCTIRTQNATAKHLRDKYSNRAIQYGFECHNKKAAPSREETQRSRMFLFSAIAFAICNCYEKKEFFVHENGITSINLPKQSDTFNARMSRTTHPKTIGLLREFFRLFDKDFNIITPYYNKTKSDILDIFKQYGEENIITSSVSCSSTRNKPKNSATHCGCCSQCIDRIFAIYASGLEDYDVTYADDIIKEIPGKKTAQHLYNTLRLACAESSRTKDELFRSYTDEITDVINYWPNDNPDDSLDEIFQLYGRFGDSVMKAIKSIQLKFEDPRVPVNKNSLLGIVAEREYLNTPVQIRVNEMDTILRKAIPMSFQREKPKDENDMNDKVQALLSTQGEFTREYPALQFGETAYKADHAKDGLIIESKFPRGKTAKSTVSEGIAADITKIPSSVAGILFVVYDPERKITDDDLFISTFEATRQNCFVRIYR</sequence>
<proteinExistence type="predicted"/>
<evidence type="ECO:0000313" key="1">
    <source>
        <dbReference type="EMBL" id="TEB09161.1"/>
    </source>
</evidence>